<evidence type="ECO:0000313" key="2">
    <source>
        <dbReference type="Proteomes" id="UP001279734"/>
    </source>
</evidence>
<dbReference type="AlphaFoldDB" id="A0AAD3TBW7"/>
<protein>
    <submittedName>
        <fullName evidence="1">Uncharacterized protein</fullName>
    </submittedName>
</protein>
<dbReference type="Proteomes" id="UP001279734">
    <property type="component" value="Unassembled WGS sequence"/>
</dbReference>
<accession>A0AAD3TBW7</accession>
<reference evidence="1" key="1">
    <citation type="submission" date="2023-05" db="EMBL/GenBank/DDBJ databases">
        <title>Nepenthes gracilis genome sequencing.</title>
        <authorList>
            <person name="Fukushima K."/>
        </authorList>
    </citation>
    <scope>NUCLEOTIDE SEQUENCE</scope>
    <source>
        <strain evidence="1">SING2019-196</strain>
    </source>
</reference>
<organism evidence="1 2">
    <name type="scientific">Nepenthes gracilis</name>
    <name type="common">Slender pitcher plant</name>
    <dbReference type="NCBI Taxonomy" id="150966"/>
    <lineage>
        <taxon>Eukaryota</taxon>
        <taxon>Viridiplantae</taxon>
        <taxon>Streptophyta</taxon>
        <taxon>Embryophyta</taxon>
        <taxon>Tracheophyta</taxon>
        <taxon>Spermatophyta</taxon>
        <taxon>Magnoliopsida</taxon>
        <taxon>eudicotyledons</taxon>
        <taxon>Gunneridae</taxon>
        <taxon>Pentapetalae</taxon>
        <taxon>Caryophyllales</taxon>
        <taxon>Nepenthaceae</taxon>
        <taxon>Nepenthes</taxon>
    </lineage>
</organism>
<dbReference type="EMBL" id="BSYO01000031">
    <property type="protein sequence ID" value="GMH26306.1"/>
    <property type="molecule type" value="Genomic_DNA"/>
</dbReference>
<keyword evidence="2" id="KW-1185">Reference proteome</keyword>
<comment type="caution">
    <text evidence="1">The sequence shown here is derived from an EMBL/GenBank/DDBJ whole genome shotgun (WGS) entry which is preliminary data.</text>
</comment>
<name>A0AAD3TBW7_NEPGR</name>
<sequence length="106" mass="11764">MAAEPRHMQNLTEVSPVSFTGPPLRCSISPKLETIFEEDSNKMKDLLAPKRVRSTGRGEDQCSWRTASVVQKKIGVWNFFGGRSSSSSNWVLAQGFSSCLPFQSLI</sequence>
<gene>
    <name evidence="1" type="ORF">Nepgr_028149</name>
</gene>
<evidence type="ECO:0000313" key="1">
    <source>
        <dbReference type="EMBL" id="GMH26306.1"/>
    </source>
</evidence>
<proteinExistence type="predicted"/>